<name>A0A7R9KY75_9ACAR</name>
<keyword evidence="5" id="KW-1185">Reference proteome</keyword>
<dbReference type="PANTHER" id="PTHR24096:SF149">
    <property type="entry name" value="AMP-BINDING DOMAIN-CONTAINING PROTEIN-RELATED"/>
    <property type="match status" value="1"/>
</dbReference>
<dbReference type="InterPro" id="IPR025110">
    <property type="entry name" value="AMP-bd_C"/>
</dbReference>
<accession>A0A7R9KY75</accession>
<dbReference type="InterPro" id="IPR045851">
    <property type="entry name" value="AMP-bd_C_sf"/>
</dbReference>
<dbReference type="Gene3D" id="3.30.300.30">
    <property type="match status" value="1"/>
</dbReference>
<dbReference type="Pfam" id="PF13193">
    <property type="entry name" value="AMP-binding_C"/>
    <property type="match status" value="1"/>
</dbReference>
<dbReference type="Gene3D" id="3.40.50.12780">
    <property type="entry name" value="N-terminal domain of ligase-like"/>
    <property type="match status" value="1"/>
</dbReference>
<dbReference type="EMBL" id="CAJPIZ010009740">
    <property type="protein sequence ID" value="CAG2112051.1"/>
    <property type="molecule type" value="Genomic_DNA"/>
</dbReference>
<evidence type="ECO:0000256" key="2">
    <source>
        <dbReference type="ARBA" id="ARBA00022598"/>
    </source>
</evidence>
<sequence length="214" mass="23897">MTEYCLVTRGTPNDLHQQQFMARNQGPLSPGCEVRIACLTTGVSLGPDLDGEICVRGCKLFAGYYNNPSATAQAFDRDGWYRTGDIGHYDTQHCLYITDRIKDAIRVSAGGNLRNVSPVEVEQHLLTHPMVREAVVVGVTNTQGPDIQWPRAYVVPTQPGIDTADEIQEFVSGTLSYLKQLKAGVVFVDQIRRTVIGKVDRKYYKDLVRHELIE</sequence>
<proteinExistence type="inferred from homology"/>
<dbReference type="GO" id="GO:0016405">
    <property type="term" value="F:CoA-ligase activity"/>
    <property type="evidence" value="ECO:0007669"/>
    <property type="project" value="TreeGrafter"/>
</dbReference>
<dbReference type="PANTHER" id="PTHR24096">
    <property type="entry name" value="LONG-CHAIN-FATTY-ACID--COA LIGASE"/>
    <property type="match status" value="1"/>
</dbReference>
<comment type="similarity">
    <text evidence="1">Belongs to the ATP-dependent AMP-binding enzyme family.</text>
</comment>
<dbReference type="EMBL" id="OC864315">
    <property type="protein sequence ID" value="CAD7631621.1"/>
    <property type="molecule type" value="Genomic_DNA"/>
</dbReference>
<dbReference type="SUPFAM" id="SSF56801">
    <property type="entry name" value="Acetyl-CoA synthetase-like"/>
    <property type="match status" value="1"/>
</dbReference>
<keyword evidence="2" id="KW-0436">Ligase</keyword>
<evidence type="ECO:0000313" key="5">
    <source>
        <dbReference type="Proteomes" id="UP000759131"/>
    </source>
</evidence>
<dbReference type="Proteomes" id="UP000759131">
    <property type="component" value="Unassembled WGS sequence"/>
</dbReference>
<evidence type="ECO:0000259" key="3">
    <source>
        <dbReference type="Pfam" id="PF13193"/>
    </source>
</evidence>
<dbReference type="InterPro" id="IPR042099">
    <property type="entry name" value="ANL_N_sf"/>
</dbReference>
<evidence type="ECO:0000313" key="4">
    <source>
        <dbReference type="EMBL" id="CAD7631621.1"/>
    </source>
</evidence>
<organism evidence="4">
    <name type="scientific">Medioppia subpectinata</name>
    <dbReference type="NCBI Taxonomy" id="1979941"/>
    <lineage>
        <taxon>Eukaryota</taxon>
        <taxon>Metazoa</taxon>
        <taxon>Ecdysozoa</taxon>
        <taxon>Arthropoda</taxon>
        <taxon>Chelicerata</taxon>
        <taxon>Arachnida</taxon>
        <taxon>Acari</taxon>
        <taxon>Acariformes</taxon>
        <taxon>Sarcoptiformes</taxon>
        <taxon>Oribatida</taxon>
        <taxon>Brachypylina</taxon>
        <taxon>Oppioidea</taxon>
        <taxon>Oppiidae</taxon>
        <taxon>Medioppia</taxon>
    </lineage>
</organism>
<gene>
    <name evidence="4" type="ORF">OSB1V03_LOCUS12030</name>
</gene>
<dbReference type="AlphaFoldDB" id="A0A7R9KY75"/>
<dbReference type="OrthoDB" id="6507574at2759"/>
<reference evidence="4" key="1">
    <citation type="submission" date="2020-11" db="EMBL/GenBank/DDBJ databases">
        <authorList>
            <person name="Tran Van P."/>
        </authorList>
    </citation>
    <scope>NUCLEOTIDE SEQUENCE</scope>
</reference>
<protein>
    <recommendedName>
        <fullName evidence="3">AMP-binding enzyme C-terminal domain-containing protein</fullName>
    </recommendedName>
</protein>
<feature type="domain" description="AMP-binding enzyme C-terminal" evidence="3">
    <location>
        <begin position="120"/>
        <end position="198"/>
    </location>
</feature>
<evidence type="ECO:0000256" key="1">
    <source>
        <dbReference type="ARBA" id="ARBA00006432"/>
    </source>
</evidence>